<dbReference type="GO" id="GO:0043565">
    <property type="term" value="F:sequence-specific DNA binding"/>
    <property type="evidence" value="ECO:0007669"/>
    <property type="project" value="TreeGrafter"/>
</dbReference>
<dbReference type="InterPro" id="IPR050910">
    <property type="entry name" value="JMJD6_ArgDemeth/LysHydrox"/>
</dbReference>
<dbReference type="PROSITE" id="PS51184">
    <property type="entry name" value="JMJC"/>
    <property type="match status" value="1"/>
</dbReference>
<dbReference type="OrthoDB" id="203487at2759"/>
<evidence type="ECO:0000256" key="2">
    <source>
        <dbReference type="ARBA" id="ARBA00047762"/>
    </source>
</evidence>
<dbReference type="PANTHER" id="PTHR12480:SF6">
    <property type="entry name" value="2-OXOGLUTARATE AND IRON-DEPENDENT OXYGENASE JMJD4"/>
    <property type="match status" value="1"/>
</dbReference>
<comment type="catalytic activity">
    <reaction evidence="2">
        <text>L-lysyl-[protein] + 2-oxoglutarate + O2 = 4-hydroxy-L-lysyl-[protein] + succinate + CO2</text>
        <dbReference type="Rhea" id="RHEA:57156"/>
        <dbReference type="Rhea" id="RHEA-COMP:9752"/>
        <dbReference type="Rhea" id="RHEA-COMP:15084"/>
        <dbReference type="ChEBI" id="CHEBI:15379"/>
        <dbReference type="ChEBI" id="CHEBI:16526"/>
        <dbReference type="ChEBI" id="CHEBI:16810"/>
        <dbReference type="ChEBI" id="CHEBI:29969"/>
        <dbReference type="ChEBI" id="CHEBI:30031"/>
        <dbReference type="ChEBI" id="CHEBI:141495"/>
    </reaction>
</comment>
<dbReference type="Pfam" id="PF13621">
    <property type="entry name" value="Cupin_8"/>
    <property type="match status" value="1"/>
</dbReference>
<evidence type="ECO:0000256" key="1">
    <source>
        <dbReference type="ARBA" id="ARBA00038068"/>
    </source>
</evidence>
<evidence type="ECO:0000313" key="5">
    <source>
        <dbReference type="EMBL" id="CAF1021955.1"/>
    </source>
</evidence>
<reference evidence="5" key="1">
    <citation type="submission" date="2021-02" db="EMBL/GenBank/DDBJ databases">
        <authorList>
            <person name="Nowell W R."/>
        </authorList>
    </citation>
    <scope>NUCLEOTIDE SEQUENCE</scope>
</reference>
<dbReference type="GO" id="GO:0005634">
    <property type="term" value="C:nucleus"/>
    <property type="evidence" value="ECO:0007669"/>
    <property type="project" value="TreeGrafter"/>
</dbReference>
<evidence type="ECO:0000313" key="6">
    <source>
        <dbReference type="Proteomes" id="UP000663882"/>
    </source>
</evidence>
<dbReference type="Gene3D" id="2.60.120.650">
    <property type="entry name" value="Cupin"/>
    <property type="match status" value="1"/>
</dbReference>
<name>A0A814IC56_9BILA</name>
<accession>A0A814IC56</accession>
<dbReference type="GO" id="GO:0045905">
    <property type="term" value="P:positive regulation of translational termination"/>
    <property type="evidence" value="ECO:0007669"/>
    <property type="project" value="TreeGrafter"/>
</dbReference>
<evidence type="ECO:0000256" key="3">
    <source>
        <dbReference type="ARBA" id="ARBA00082904"/>
    </source>
</evidence>
<gene>
    <name evidence="5" type="ORF">RFH988_LOCUS15248</name>
</gene>
<organism evidence="5 6">
    <name type="scientific">Rotaria sordida</name>
    <dbReference type="NCBI Taxonomy" id="392033"/>
    <lineage>
        <taxon>Eukaryota</taxon>
        <taxon>Metazoa</taxon>
        <taxon>Spiralia</taxon>
        <taxon>Gnathifera</taxon>
        <taxon>Rotifera</taxon>
        <taxon>Eurotatoria</taxon>
        <taxon>Bdelloidea</taxon>
        <taxon>Philodinida</taxon>
        <taxon>Philodinidae</taxon>
        <taxon>Rotaria</taxon>
    </lineage>
</organism>
<dbReference type="SMART" id="SM00558">
    <property type="entry name" value="JmjC"/>
    <property type="match status" value="1"/>
</dbReference>
<dbReference type="GO" id="GO:0005737">
    <property type="term" value="C:cytoplasm"/>
    <property type="evidence" value="ECO:0007669"/>
    <property type="project" value="TreeGrafter"/>
</dbReference>
<proteinExistence type="inferred from homology"/>
<dbReference type="EMBL" id="CAJNOO010000736">
    <property type="protein sequence ID" value="CAF1021955.1"/>
    <property type="molecule type" value="Genomic_DNA"/>
</dbReference>
<sequence length="370" mass="44305">MNNNKTDIYNELILKDWTTNINDNENSLVQYNELPTYETFIRECLLKNRPALFTAKCGLMNQWSCITEWLNKDRTEPDFDRLINLYGHMTVPVTKCSLNITEYNTDENKLTMRFDEFVNLWRNNETASEYYCKDWHLQKMSDEAKSLFYTIPIYFQSDWLNEKCLAENEDDFRFVYMGGNGTNTPLHMDVLGTYSWSANICGQKRWRFSKPYSIEFIQQPGDILFVPSEWYHDVTNIGYTISINHNWFNAFNIFRIWKHLCLILDDIEHRIEDCRSIMSDTWYEHCQLILQANEGMNFASLYKLLYIIAQRRLKENNNEQTKFDLWMIDKLIQNMLHTTAFLHACDFDTFPQRPKALLKQIHSFIEKQKQ</sequence>
<feature type="domain" description="JmjC" evidence="4">
    <location>
        <begin position="140"/>
        <end position="264"/>
    </location>
</feature>
<dbReference type="Proteomes" id="UP000663882">
    <property type="component" value="Unassembled WGS sequence"/>
</dbReference>
<protein>
    <recommendedName>
        <fullName evidence="3">Jumonji domain-containing protein 4</fullName>
    </recommendedName>
</protein>
<dbReference type="InterPro" id="IPR041667">
    <property type="entry name" value="Cupin_8"/>
</dbReference>
<comment type="similarity">
    <text evidence="1">Belongs to the JMJD6 family.</text>
</comment>
<evidence type="ECO:0000259" key="4">
    <source>
        <dbReference type="PROSITE" id="PS51184"/>
    </source>
</evidence>
<dbReference type="GO" id="GO:0016706">
    <property type="term" value="F:2-oxoglutarate-dependent dioxygenase activity"/>
    <property type="evidence" value="ECO:0007669"/>
    <property type="project" value="TreeGrafter"/>
</dbReference>
<comment type="caution">
    <text evidence="5">The sequence shown here is derived from an EMBL/GenBank/DDBJ whole genome shotgun (WGS) entry which is preliminary data.</text>
</comment>
<dbReference type="PANTHER" id="PTHR12480">
    <property type="entry name" value="ARGININE DEMETHYLASE AND LYSYL-HYDROXYLASE JMJD"/>
    <property type="match status" value="1"/>
</dbReference>
<dbReference type="AlphaFoldDB" id="A0A814IC56"/>
<dbReference type="SUPFAM" id="SSF51197">
    <property type="entry name" value="Clavaminate synthase-like"/>
    <property type="match status" value="1"/>
</dbReference>
<dbReference type="InterPro" id="IPR003347">
    <property type="entry name" value="JmjC_dom"/>
</dbReference>